<dbReference type="Gene3D" id="2.60.120.1370">
    <property type="match status" value="1"/>
</dbReference>
<dbReference type="InterPro" id="IPR048295">
    <property type="entry name" value="DUF4785_C"/>
</dbReference>
<reference evidence="4" key="1">
    <citation type="journal article" date="2020" name="mSystems">
        <title>Genome- and Community-Level Interaction Insights into Carbon Utilization and Element Cycling Functions of Hydrothermarchaeota in Hydrothermal Sediment.</title>
        <authorList>
            <person name="Zhou Z."/>
            <person name="Liu Y."/>
            <person name="Xu W."/>
            <person name="Pan J."/>
            <person name="Luo Z.H."/>
            <person name="Li M."/>
        </authorList>
    </citation>
    <scope>NUCLEOTIDE SEQUENCE [LARGE SCALE GENOMIC DNA]</scope>
    <source>
        <strain evidence="4">HyVt-346</strain>
    </source>
</reference>
<name>A0A7V1GDB3_9GAMM</name>
<dbReference type="Pfam" id="PF20943">
    <property type="entry name" value="DUF4785_3rd"/>
    <property type="match status" value="1"/>
</dbReference>
<organism evidence="4">
    <name type="scientific">Pseudoalteromonas prydzensis</name>
    <dbReference type="NCBI Taxonomy" id="182141"/>
    <lineage>
        <taxon>Bacteria</taxon>
        <taxon>Pseudomonadati</taxon>
        <taxon>Pseudomonadota</taxon>
        <taxon>Gammaproteobacteria</taxon>
        <taxon>Alteromonadales</taxon>
        <taxon>Pseudoalteromonadaceae</taxon>
        <taxon>Pseudoalteromonas</taxon>
    </lineage>
</organism>
<proteinExistence type="predicted"/>
<dbReference type="EMBL" id="DRGM01000025">
    <property type="protein sequence ID" value="HEA15234.1"/>
    <property type="molecule type" value="Genomic_DNA"/>
</dbReference>
<evidence type="ECO:0000256" key="1">
    <source>
        <dbReference type="SAM" id="SignalP"/>
    </source>
</evidence>
<evidence type="ECO:0000259" key="3">
    <source>
        <dbReference type="Pfam" id="PF20943"/>
    </source>
</evidence>
<evidence type="ECO:0000259" key="2">
    <source>
        <dbReference type="Pfam" id="PF16024"/>
    </source>
</evidence>
<comment type="caution">
    <text evidence="4">The sequence shown here is derived from an EMBL/GenBank/DDBJ whole genome shotgun (WGS) entry which is preliminary data.</text>
</comment>
<feature type="chain" id="PRO_5031495250" evidence="1">
    <location>
        <begin position="22"/>
        <end position="361"/>
    </location>
</feature>
<dbReference type="AlphaFoldDB" id="A0A7V1GDB3"/>
<dbReference type="Gene3D" id="2.60.40.3870">
    <property type="entry name" value="Uncharacterised protein PF16024, DUF4785"/>
    <property type="match status" value="1"/>
</dbReference>
<dbReference type="Proteomes" id="UP000886188">
    <property type="component" value="Unassembled WGS sequence"/>
</dbReference>
<dbReference type="InterPro" id="IPR031979">
    <property type="entry name" value="DUF4785_N"/>
</dbReference>
<feature type="signal peptide" evidence="1">
    <location>
        <begin position="1"/>
        <end position="21"/>
    </location>
</feature>
<evidence type="ECO:0000313" key="4">
    <source>
        <dbReference type="EMBL" id="HEA15234.1"/>
    </source>
</evidence>
<keyword evidence="1" id="KW-0732">Signal</keyword>
<feature type="domain" description="DUF4785" evidence="2">
    <location>
        <begin position="22"/>
        <end position="160"/>
    </location>
</feature>
<gene>
    <name evidence="4" type="ORF">ENH88_02020</name>
</gene>
<feature type="domain" description="DUF4785" evidence="3">
    <location>
        <begin position="273"/>
        <end position="355"/>
    </location>
</feature>
<sequence>MIKKLTKLCVAMMLVSTAANANEQTVYQFPQVQSAPVSQLQTLEKDSVEYWQHVSGKELKRGVPVFVNQADNFIRIAPKARFDSGEVFKPHGLQLDKLSVRDANSQQLPMQAIAAREQMQNAGFSDGSIGLKLGQVNGKAMLKTSQALNDNDTYLVHVIEKGSRNALHAKSQFKLKQHQQRLAMQLSMGQKRFKDNDVQLTLFAPDGEQLTVGYENGEAVFTYPLETIGAAKGYYELEANVETKINGQMVKRSIKMPFVHSAQTITMDSAKVAYLGNNQYQARVPVQVTDSGRFAIRATLTGKGSKGERVKLATVEVAKQIDNYGNFMMPFSVAKTAKAPFELIDIELTDQTRMLKFASKQ</sequence>
<protein>
    <submittedName>
        <fullName evidence="4">DUF4785 family protein</fullName>
    </submittedName>
</protein>
<accession>A0A7V1GDB3</accession>
<dbReference type="Pfam" id="PF16024">
    <property type="entry name" value="DUF4785_1st"/>
    <property type="match status" value="1"/>
</dbReference>
<dbReference type="RefSeq" id="WP_304178918.1">
    <property type="nucleotide sequence ID" value="NZ_DRGM01000025.1"/>
</dbReference>